<comment type="similarity">
    <text evidence="7">Belongs to the amino acid-polyamine-organocation (APC) superfamily. Amino acid/choline transporter (ACT) (TC 2.A.3.4) family.</text>
</comment>
<gene>
    <name evidence="10" type="primary">HNM1_2</name>
    <name evidence="10" type="ORF">GRS66_007554</name>
</gene>
<dbReference type="AlphaFoldDB" id="A0A6C1E7V9"/>
<organism evidence="10 11">
    <name type="scientific">Saccharomyces pastorianus</name>
    <name type="common">Lager yeast</name>
    <name type="synonym">Saccharomyces cerevisiae x Saccharomyces eubayanus</name>
    <dbReference type="NCBI Taxonomy" id="27292"/>
    <lineage>
        <taxon>Eukaryota</taxon>
        <taxon>Fungi</taxon>
        <taxon>Dikarya</taxon>
        <taxon>Ascomycota</taxon>
        <taxon>Saccharomycotina</taxon>
        <taxon>Saccharomycetes</taxon>
        <taxon>Saccharomycetales</taxon>
        <taxon>Saccharomycetaceae</taxon>
        <taxon>Saccharomyces</taxon>
    </lineage>
</organism>
<dbReference type="NCBIfam" id="TIGR00907">
    <property type="entry name" value="2A0304"/>
    <property type="match status" value="1"/>
</dbReference>
<evidence type="ECO:0000256" key="4">
    <source>
        <dbReference type="ARBA" id="ARBA00022970"/>
    </source>
</evidence>
<dbReference type="InterPro" id="IPR004840">
    <property type="entry name" value="Amino_acid_permease_CS"/>
</dbReference>
<evidence type="ECO:0000313" key="11">
    <source>
        <dbReference type="Proteomes" id="UP000501346"/>
    </source>
</evidence>
<dbReference type="GO" id="GO:0015101">
    <property type="term" value="F:organic cation transmembrane transporter activity"/>
    <property type="evidence" value="ECO:0007669"/>
    <property type="project" value="UniProtKB-ARBA"/>
</dbReference>
<evidence type="ECO:0000256" key="5">
    <source>
        <dbReference type="ARBA" id="ARBA00022989"/>
    </source>
</evidence>
<keyword evidence="5 9" id="KW-1133">Transmembrane helix</keyword>
<keyword evidence="4" id="KW-0029">Amino-acid transport</keyword>
<feature type="transmembrane region" description="Helical" evidence="9">
    <location>
        <begin position="345"/>
        <end position="366"/>
    </location>
</feature>
<keyword evidence="2" id="KW-0813">Transport</keyword>
<feature type="transmembrane region" description="Helical" evidence="9">
    <location>
        <begin position="256"/>
        <end position="277"/>
    </location>
</feature>
<feature type="transmembrane region" description="Helical" evidence="9">
    <location>
        <begin position="214"/>
        <end position="236"/>
    </location>
</feature>
<dbReference type="Pfam" id="PF13520">
    <property type="entry name" value="AA_permease_2"/>
    <property type="match status" value="1"/>
</dbReference>
<dbReference type="Proteomes" id="UP000501346">
    <property type="component" value="Chromosome SeVII-ScVII"/>
</dbReference>
<feature type="transmembrane region" description="Helical" evidence="9">
    <location>
        <begin position="397"/>
        <end position="417"/>
    </location>
</feature>
<dbReference type="InterPro" id="IPR004756">
    <property type="entry name" value="AA_permease"/>
</dbReference>
<dbReference type="GO" id="GO:0016020">
    <property type="term" value="C:membrane"/>
    <property type="evidence" value="ECO:0007669"/>
    <property type="project" value="UniProtKB-SubCell"/>
</dbReference>
<feature type="region of interest" description="Disordered" evidence="8">
    <location>
        <begin position="1"/>
        <end position="20"/>
    </location>
</feature>
<dbReference type="PANTHER" id="PTHR45649">
    <property type="entry name" value="AMINO-ACID PERMEASE BAT1"/>
    <property type="match status" value="1"/>
</dbReference>
<feature type="transmembrane region" description="Helical" evidence="9">
    <location>
        <begin position="456"/>
        <end position="480"/>
    </location>
</feature>
<feature type="transmembrane region" description="Helical" evidence="9">
    <location>
        <begin position="492"/>
        <end position="510"/>
    </location>
</feature>
<accession>A0A6C1E7V9</accession>
<evidence type="ECO:0000256" key="9">
    <source>
        <dbReference type="SAM" id="Phobius"/>
    </source>
</evidence>
<dbReference type="InterPro" id="IPR002293">
    <property type="entry name" value="AA/rel_permease1"/>
</dbReference>
<evidence type="ECO:0000256" key="8">
    <source>
        <dbReference type="SAM" id="MobiDB-lite"/>
    </source>
</evidence>
<dbReference type="OrthoDB" id="2417308at2759"/>
<evidence type="ECO:0000256" key="3">
    <source>
        <dbReference type="ARBA" id="ARBA00022692"/>
    </source>
</evidence>
<evidence type="ECO:0000256" key="2">
    <source>
        <dbReference type="ARBA" id="ARBA00022448"/>
    </source>
</evidence>
<dbReference type="GO" id="GO:0006865">
    <property type="term" value="P:amino acid transport"/>
    <property type="evidence" value="ECO:0007669"/>
    <property type="project" value="UniProtKB-KW"/>
</dbReference>
<proteinExistence type="inferred from homology"/>
<comment type="subcellular location">
    <subcellularLocation>
        <location evidence="1">Membrane</location>
        <topology evidence="1">Multi-pass membrane protein</topology>
    </subcellularLocation>
</comment>
<protein>
    <submittedName>
        <fullName evidence="10">Choline transporter</fullName>
    </submittedName>
</protein>
<evidence type="ECO:0000256" key="6">
    <source>
        <dbReference type="ARBA" id="ARBA00023136"/>
    </source>
</evidence>
<reference evidence="10 11" key="1">
    <citation type="journal article" date="2019" name="BMC Genomics">
        <title>Chromosome level assembly and comparative genome analysis confirm lager-brewing yeasts originated from a single hybridization.</title>
        <authorList>
            <person name="Salazar A.N."/>
            <person name="Gorter de Vries A.R."/>
            <person name="van den Broek M."/>
            <person name="Brouwers N."/>
            <person name="de la Torre Cortes P."/>
            <person name="Kuijpers N.G.A."/>
            <person name="Daran J.G."/>
            <person name="Abeel T."/>
        </authorList>
    </citation>
    <scope>NUCLEOTIDE SEQUENCE [LARGE SCALE GENOMIC DNA]</scope>
    <source>
        <strain evidence="10 11">CBS 1483</strain>
    </source>
</reference>
<evidence type="ECO:0000313" key="10">
    <source>
        <dbReference type="EMBL" id="QID85011.1"/>
    </source>
</evidence>
<name>A0A6C1E7V9_SACPS</name>
<feature type="transmembrane region" description="Helical" evidence="9">
    <location>
        <begin position="289"/>
        <end position="316"/>
    </location>
</feature>
<dbReference type="Gene3D" id="1.20.1740.10">
    <property type="entry name" value="Amino acid/polyamine transporter I"/>
    <property type="match status" value="1"/>
</dbReference>
<keyword evidence="11" id="KW-1185">Reference proteome</keyword>
<dbReference type="FunFam" id="1.20.1740.10:FF:000046">
    <property type="entry name" value="Amino-acid permease, putative"/>
    <property type="match status" value="1"/>
</dbReference>
<dbReference type="PIRSF" id="PIRSF006060">
    <property type="entry name" value="AA_transporter"/>
    <property type="match status" value="1"/>
</dbReference>
<feature type="transmembrane region" description="Helical" evidence="9">
    <location>
        <begin position="183"/>
        <end position="202"/>
    </location>
</feature>
<sequence>MGTRNDNVSGDYMDPDQSSNTYVHKRDVRVAEEFEPSEDTDGKGVMAADGEVHLRKSFSLWSILGVGFGLTNSWFGISASMVAGISSGGPMMIVYGIVIVALISVCIGTSLGELSSAYPHAGGQFWWSLKLAPPKYKRFAAYMCGSFAYAGSVFTSASTTLSVATEVVGMYALMNPNFTPKRWHVFVCFELLHLFLMLFNCYGKSLPLISSSSLYISLLSFFTITITVLACSHGKFNDAKFVFATFYNETGWKNGGIAFIVGLINPAWSFSCLDCATHMAFEVEKPERVIPIAIMGTVAIGFVTSLCYVIAMFFSIKDLDAVLSSTTGAPILDIYNQALNNKSGAIFLGCLVLFTSFGCVIACHTWQARLCWSFSRDNGLPLSRLWSQVNPHTGVPLNAHLMSCAWISLIGLLYLASSTAFQSLITGCIAFLLLSYVIPVICLLAKKRDIAHGPFWLGKFGFFSNIVLLGWTVFSVVFFSFPPVLPVTKDNMNYVCVVIVGYSAYSVLYWRYKGKNEFHAVEETENEQDDFADNFETVEDSREFSLAASDVELETENIRWGEK</sequence>
<feature type="transmembrane region" description="Helical" evidence="9">
    <location>
        <begin position="92"/>
        <end position="118"/>
    </location>
</feature>
<feature type="transmembrane region" description="Helical" evidence="9">
    <location>
        <begin position="63"/>
        <end position="86"/>
    </location>
</feature>
<dbReference type="EMBL" id="CP049004">
    <property type="protein sequence ID" value="QID85011.1"/>
    <property type="molecule type" value="Genomic_DNA"/>
</dbReference>
<keyword evidence="6 9" id="KW-0472">Membrane</keyword>
<feature type="transmembrane region" description="Helical" evidence="9">
    <location>
        <begin position="139"/>
        <end position="163"/>
    </location>
</feature>
<evidence type="ECO:0000256" key="1">
    <source>
        <dbReference type="ARBA" id="ARBA00004141"/>
    </source>
</evidence>
<keyword evidence="3 9" id="KW-0812">Transmembrane</keyword>
<evidence type="ECO:0000256" key="7">
    <source>
        <dbReference type="ARBA" id="ARBA00061200"/>
    </source>
</evidence>
<dbReference type="PANTHER" id="PTHR45649:SF7">
    <property type="entry name" value="CHOLINE TRANSPORT PROTEIN"/>
    <property type="match status" value="1"/>
</dbReference>
<dbReference type="PROSITE" id="PS00218">
    <property type="entry name" value="AMINO_ACID_PERMEASE_1"/>
    <property type="match status" value="1"/>
</dbReference>
<feature type="transmembrane region" description="Helical" evidence="9">
    <location>
        <begin position="423"/>
        <end position="444"/>
    </location>
</feature>